<accession>A0A081AMC5</accession>
<organism evidence="1 2">
    <name type="scientific">Phytophthora nicotianae P1976</name>
    <dbReference type="NCBI Taxonomy" id="1317066"/>
    <lineage>
        <taxon>Eukaryota</taxon>
        <taxon>Sar</taxon>
        <taxon>Stramenopiles</taxon>
        <taxon>Oomycota</taxon>
        <taxon>Peronosporomycetes</taxon>
        <taxon>Peronosporales</taxon>
        <taxon>Peronosporaceae</taxon>
        <taxon>Phytophthora</taxon>
    </lineage>
</organism>
<dbReference type="EMBL" id="ANJA01001044">
    <property type="protein sequence ID" value="ETO80036.1"/>
    <property type="molecule type" value="Genomic_DNA"/>
</dbReference>
<protein>
    <submittedName>
        <fullName evidence="1">Uncharacterized protein</fullName>
    </submittedName>
</protein>
<dbReference type="Proteomes" id="UP000028582">
    <property type="component" value="Unassembled WGS sequence"/>
</dbReference>
<name>A0A081AMC5_PHYNI</name>
<evidence type="ECO:0000313" key="1">
    <source>
        <dbReference type="EMBL" id="ETO80036.1"/>
    </source>
</evidence>
<comment type="caution">
    <text evidence="1">The sequence shown here is derived from an EMBL/GenBank/DDBJ whole genome shotgun (WGS) entry which is preliminary data.</text>
</comment>
<evidence type="ECO:0000313" key="2">
    <source>
        <dbReference type="Proteomes" id="UP000028582"/>
    </source>
</evidence>
<sequence>MVIQTKALAVGKEAGVPKSVFSAMYTFRRGFICRHALSCRRNI</sequence>
<gene>
    <name evidence="1" type="ORF">F444_05371</name>
</gene>
<proteinExistence type="predicted"/>
<dbReference type="AlphaFoldDB" id="A0A081AMC5"/>
<reference evidence="1 2" key="1">
    <citation type="submission" date="2013-11" db="EMBL/GenBank/DDBJ databases">
        <title>The Genome Sequence of Phytophthora parasitica P1976.</title>
        <authorList>
            <consortium name="The Broad Institute Genomics Platform"/>
            <person name="Russ C."/>
            <person name="Tyler B."/>
            <person name="Panabieres F."/>
            <person name="Shan W."/>
            <person name="Tripathy S."/>
            <person name="Grunwald N."/>
            <person name="Machado M."/>
            <person name="Johnson C.S."/>
            <person name="Walker B."/>
            <person name="Young S."/>
            <person name="Zeng Q."/>
            <person name="Gargeya S."/>
            <person name="Fitzgerald M."/>
            <person name="Haas B."/>
            <person name="Abouelleil A."/>
            <person name="Allen A.W."/>
            <person name="Alvarado L."/>
            <person name="Arachchi H.M."/>
            <person name="Berlin A.M."/>
            <person name="Chapman S.B."/>
            <person name="Gainer-Dewar J."/>
            <person name="Goldberg J."/>
            <person name="Griggs A."/>
            <person name="Gujja S."/>
            <person name="Hansen M."/>
            <person name="Howarth C."/>
            <person name="Imamovic A."/>
            <person name="Ireland A."/>
            <person name="Larimer J."/>
            <person name="McCowan C."/>
            <person name="Murphy C."/>
            <person name="Pearson M."/>
            <person name="Poon T.W."/>
            <person name="Priest M."/>
            <person name="Roberts A."/>
            <person name="Saif S."/>
            <person name="Shea T."/>
            <person name="Sisk P."/>
            <person name="Sykes S."/>
            <person name="Wortman J."/>
            <person name="Nusbaum C."/>
            <person name="Birren B."/>
        </authorList>
    </citation>
    <scope>NUCLEOTIDE SEQUENCE [LARGE SCALE GENOMIC DNA]</scope>
    <source>
        <strain evidence="1 2">P1976</strain>
    </source>
</reference>